<dbReference type="InterPro" id="IPR023353">
    <property type="entry name" value="LemA-like_dom_sf"/>
</dbReference>
<feature type="transmembrane region" description="Helical" evidence="6">
    <location>
        <begin position="43"/>
        <end position="62"/>
    </location>
</feature>
<dbReference type="RefSeq" id="WP_073154950.1">
    <property type="nucleotide sequence ID" value="NZ_FQVL01000006.1"/>
</dbReference>
<evidence type="ECO:0000313" key="8">
    <source>
        <dbReference type="Proteomes" id="UP000184476"/>
    </source>
</evidence>
<dbReference type="Proteomes" id="UP000184476">
    <property type="component" value="Unassembled WGS sequence"/>
</dbReference>
<evidence type="ECO:0000256" key="4">
    <source>
        <dbReference type="ARBA" id="ARBA00022989"/>
    </source>
</evidence>
<evidence type="ECO:0000313" key="7">
    <source>
        <dbReference type="EMBL" id="SHF02407.1"/>
    </source>
</evidence>
<proteinExistence type="inferred from homology"/>
<evidence type="ECO:0000256" key="3">
    <source>
        <dbReference type="ARBA" id="ARBA00022692"/>
    </source>
</evidence>
<comment type="similarity">
    <text evidence="2">Belongs to the LemA family.</text>
</comment>
<evidence type="ECO:0000256" key="5">
    <source>
        <dbReference type="ARBA" id="ARBA00023136"/>
    </source>
</evidence>
<keyword evidence="4 6" id="KW-1133">Transmembrane helix</keyword>
<dbReference type="PANTHER" id="PTHR34478">
    <property type="entry name" value="PROTEIN LEMA"/>
    <property type="match status" value="1"/>
</dbReference>
<keyword evidence="3 6" id="KW-0812">Transmembrane</keyword>
<evidence type="ECO:0000256" key="2">
    <source>
        <dbReference type="ARBA" id="ARBA00008854"/>
    </source>
</evidence>
<accession>A0A1M4Y986</accession>
<dbReference type="InterPro" id="IPR007156">
    <property type="entry name" value="MamQ_LemA"/>
</dbReference>
<dbReference type="GO" id="GO:0016020">
    <property type="term" value="C:membrane"/>
    <property type="evidence" value="ECO:0007669"/>
    <property type="project" value="UniProtKB-SubCell"/>
</dbReference>
<keyword evidence="8" id="KW-1185">Reference proteome</keyword>
<protein>
    <submittedName>
        <fullName evidence="7">LemA protein</fullName>
    </submittedName>
</protein>
<dbReference type="SUPFAM" id="SSF140478">
    <property type="entry name" value="LemA-like"/>
    <property type="match status" value="1"/>
</dbReference>
<dbReference type="AlphaFoldDB" id="A0A1M4Y986"/>
<dbReference type="Pfam" id="PF04011">
    <property type="entry name" value="LemA"/>
    <property type="match status" value="1"/>
</dbReference>
<organism evidence="7 8">
    <name type="scientific">Seinonella peptonophila</name>
    <dbReference type="NCBI Taxonomy" id="112248"/>
    <lineage>
        <taxon>Bacteria</taxon>
        <taxon>Bacillati</taxon>
        <taxon>Bacillota</taxon>
        <taxon>Bacilli</taxon>
        <taxon>Bacillales</taxon>
        <taxon>Thermoactinomycetaceae</taxon>
        <taxon>Seinonella</taxon>
    </lineage>
</organism>
<feature type="transmembrane region" description="Helical" evidence="6">
    <location>
        <begin position="12"/>
        <end position="37"/>
    </location>
</feature>
<dbReference type="Gene3D" id="1.20.1440.20">
    <property type="entry name" value="LemA-like domain"/>
    <property type="match status" value="1"/>
</dbReference>
<evidence type="ECO:0000256" key="1">
    <source>
        <dbReference type="ARBA" id="ARBA00004167"/>
    </source>
</evidence>
<gene>
    <name evidence="7" type="ORF">SAMN05444392_106120</name>
</gene>
<comment type="subcellular location">
    <subcellularLocation>
        <location evidence="1">Membrane</location>
        <topology evidence="1">Single-pass membrane protein</topology>
    </subcellularLocation>
</comment>
<dbReference type="EMBL" id="FQVL01000006">
    <property type="protein sequence ID" value="SHF02407.1"/>
    <property type="molecule type" value="Genomic_DNA"/>
</dbReference>
<dbReference type="PANTHER" id="PTHR34478:SF2">
    <property type="entry name" value="MEMBRANE PROTEIN"/>
    <property type="match status" value="1"/>
</dbReference>
<sequence length="213" mass="24446">MIVIKERTYIKKFFVFAIGIIIGWIFYIFVAALFTSGDDIPDIYGILALVLSVLTMVVYSIISEFNYLKQLKFATSSLLSNISAFHKREQKLISKAEEVIATFLKHESNVHQSIATSRNDTKKVVTDLENISLSDLMLTVENYPRLKSDKHISKILEQIEESQNAILESKLMYNQYIAYYNGAIYSFPANIFSSMWNLKPLPLYEEQSNDDIS</sequence>
<name>A0A1M4Y986_9BACL</name>
<keyword evidence="5 6" id="KW-0472">Membrane</keyword>
<dbReference type="OrthoDB" id="9804152at2"/>
<reference evidence="7 8" key="1">
    <citation type="submission" date="2016-11" db="EMBL/GenBank/DDBJ databases">
        <authorList>
            <person name="Jaros S."/>
            <person name="Januszkiewicz K."/>
            <person name="Wedrychowicz H."/>
        </authorList>
    </citation>
    <scope>NUCLEOTIDE SEQUENCE [LARGE SCALE GENOMIC DNA]</scope>
    <source>
        <strain evidence="7 8">DSM 44666</strain>
    </source>
</reference>
<evidence type="ECO:0000256" key="6">
    <source>
        <dbReference type="SAM" id="Phobius"/>
    </source>
</evidence>